<evidence type="ECO:0000313" key="4">
    <source>
        <dbReference type="Proteomes" id="UP000694396"/>
    </source>
</evidence>
<dbReference type="Ensembl" id="ENSCRFT00000018594.1">
    <property type="protein sequence ID" value="ENSCRFP00000017981.1"/>
    <property type="gene ID" value="ENSCRFG00000013649.1"/>
</dbReference>
<reference evidence="3" key="1">
    <citation type="submission" date="2025-08" db="UniProtKB">
        <authorList>
            <consortium name="Ensembl"/>
        </authorList>
    </citation>
    <scope>IDENTIFICATION</scope>
</reference>
<dbReference type="Proteomes" id="UP000694396">
    <property type="component" value="Unplaced"/>
</dbReference>
<dbReference type="Gene3D" id="1.20.5.430">
    <property type="match status" value="1"/>
</dbReference>
<sequence>MTISSANKGLVVKDAPAPCGALRAGPCARCPPRRARGGGRRAGTGAGDGAGAETGADGGRRPAGSRGAAAAGERGRAGCPGCGAPVRPGPSASPVFISPLPSQAENVLCRLQENFQALTEKLTLRNILFGTWEMGERINDLEKRVADLMIEAGVENSNEELGVKTFT</sequence>
<keyword evidence="4" id="KW-1185">Reference proteome</keyword>
<evidence type="ECO:0000313" key="3">
    <source>
        <dbReference type="Ensembl" id="ENSCRFP00000017981.1"/>
    </source>
</evidence>
<evidence type="ECO:0000256" key="2">
    <source>
        <dbReference type="SAM" id="MobiDB-lite"/>
    </source>
</evidence>
<feature type="compositionally biased region" description="Low complexity" evidence="2">
    <location>
        <begin position="62"/>
        <end position="84"/>
    </location>
</feature>
<reference evidence="3" key="2">
    <citation type="submission" date="2025-09" db="UniProtKB">
        <authorList>
            <consortium name="Ensembl"/>
        </authorList>
    </citation>
    <scope>IDENTIFICATION</scope>
</reference>
<dbReference type="Pfam" id="PF06825">
    <property type="entry name" value="HSBP1"/>
    <property type="match status" value="1"/>
</dbReference>
<evidence type="ECO:0008006" key="5">
    <source>
        <dbReference type="Google" id="ProtNLM"/>
    </source>
</evidence>
<accession>A0A8C3R976</accession>
<protein>
    <recommendedName>
        <fullName evidence="5">HSBP1-like protein</fullName>
    </recommendedName>
</protein>
<dbReference type="InterPro" id="IPR009643">
    <property type="entry name" value="HS1-bd"/>
</dbReference>
<feature type="region of interest" description="Disordered" evidence="2">
    <location>
        <begin position="30"/>
        <end position="85"/>
    </location>
</feature>
<proteinExistence type="inferred from homology"/>
<organism evidence="3 4">
    <name type="scientific">Cyanoderma ruficeps</name>
    <name type="common">rufous-capped babbler</name>
    <dbReference type="NCBI Taxonomy" id="181631"/>
    <lineage>
        <taxon>Eukaryota</taxon>
        <taxon>Metazoa</taxon>
        <taxon>Chordata</taxon>
        <taxon>Craniata</taxon>
        <taxon>Vertebrata</taxon>
        <taxon>Euteleostomi</taxon>
        <taxon>Archelosauria</taxon>
        <taxon>Archosauria</taxon>
        <taxon>Dinosauria</taxon>
        <taxon>Saurischia</taxon>
        <taxon>Theropoda</taxon>
        <taxon>Coelurosauria</taxon>
        <taxon>Aves</taxon>
        <taxon>Neognathae</taxon>
        <taxon>Neoaves</taxon>
        <taxon>Telluraves</taxon>
        <taxon>Australaves</taxon>
        <taxon>Passeriformes</taxon>
        <taxon>Sylvioidea</taxon>
        <taxon>Timaliidae</taxon>
        <taxon>Cyanoderma</taxon>
    </lineage>
</organism>
<comment type="similarity">
    <text evidence="1">Belongs to the HSBP1 family.</text>
</comment>
<evidence type="ECO:0000256" key="1">
    <source>
        <dbReference type="ARBA" id="ARBA00006349"/>
    </source>
</evidence>
<dbReference type="GO" id="GO:0003714">
    <property type="term" value="F:transcription corepressor activity"/>
    <property type="evidence" value="ECO:0007669"/>
    <property type="project" value="InterPro"/>
</dbReference>
<feature type="compositionally biased region" description="Gly residues" evidence="2">
    <location>
        <begin position="40"/>
        <end position="52"/>
    </location>
</feature>
<dbReference type="AlphaFoldDB" id="A0A8C3R976"/>
<name>A0A8C3R976_9PASS</name>